<organism evidence="1 2">
    <name type="scientific">Anaerocolumna jejuensis DSM 15929</name>
    <dbReference type="NCBI Taxonomy" id="1121322"/>
    <lineage>
        <taxon>Bacteria</taxon>
        <taxon>Bacillati</taxon>
        <taxon>Bacillota</taxon>
        <taxon>Clostridia</taxon>
        <taxon>Lachnospirales</taxon>
        <taxon>Lachnospiraceae</taxon>
        <taxon>Anaerocolumna</taxon>
    </lineage>
</organism>
<name>A0A1M6MLL3_9FIRM</name>
<evidence type="ECO:0000313" key="2">
    <source>
        <dbReference type="Proteomes" id="UP000184386"/>
    </source>
</evidence>
<dbReference type="AlphaFoldDB" id="A0A1M6MLL3"/>
<dbReference type="Proteomes" id="UP000184386">
    <property type="component" value="Unassembled WGS sequence"/>
</dbReference>
<proteinExistence type="predicted"/>
<accession>A0A1M6MLL3</accession>
<dbReference type="EMBL" id="FRAC01000007">
    <property type="protein sequence ID" value="SHJ84339.1"/>
    <property type="molecule type" value="Genomic_DNA"/>
</dbReference>
<evidence type="ECO:0000313" key="1">
    <source>
        <dbReference type="EMBL" id="SHJ84339.1"/>
    </source>
</evidence>
<dbReference type="RefSeq" id="WP_073273615.1">
    <property type="nucleotide sequence ID" value="NZ_FRAC01000007.1"/>
</dbReference>
<dbReference type="OrthoDB" id="1822642at2"/>
<reference evidence="1 2" key="1">
    <citation type="submission" date="2016-11" db="EMBL/GenBank/DDBJ databases">
        <authorList>
            <person name="Jaros S."/>
            <person name="Januszkiewicz K."/>
            <person name="Wedrychowicz H."/>
        </authorList>
    </citation>
    <scope>NUCLEOTIDE SEQUENCE [LARGE SCALE GENOMIC DNA]</scope>
    <source>
        <strain evidence="1 2">DSM 15929</strain>
    </source>
</reference>
<keyword evidence="2" id="KW-1185">Reference proteome</keyword>
<protein>
    <submittedName>
        <fullName evidence="1">Putative zinc binding domain-containing protein</fullName>
    </submittedName>
</protein>
<sequence>MECPFCKSDNIISGYLMGAYKIRFISNKDRHFTKDTYPVDIYVCKECGSVVRIKVKNPEKL</sequence>
<gene>
    <name evidence="1" type="ORF">SAMN02745136_01070</name>
</gene>